<evidence type="ECO:0000259" key="1">
    <source>
        <dbReference type="Pfam" id="PF05598"/>
    </source>
</evidence>
<protein>
    <submittedName>
        <fullName evidence="2">Transposase, IS4 family protein</fullName>
    </submittedName>
</protein>
<evidence type="ECO:0000313" key="2">
    <source>
        <dbReference type="EMBL" id="EQD45251.1"/>
    </source>
</evidence>
<comment type="caution">
    <text evidence="2">The sequence shown here is derived from an EMBL/GenBank/DDBJ whole genome shotgun (WGS) entry which is preliminary data.</text>
</comment>
<reference evidence="2" key="1">
    <citation type="submission" date="2013-08" db="EMBL/GenBank/DDBJ databases">
        <authorList>
            <person name="Mendez C."/>
            <person name="Richter M."/>
            <person name="Ferrer M."/>
            <person name="Sanchez J."/>
        </authorList>
    </citation>
    <scope>NUCLEOTIDE SEQUENCE</scope>
</reference>
<reference evidence="2" key="2">
    <citation type="journal article" date="2014" name="ISME J.">
        <title>Microbial stratification in low pH oxic and suboxic macroscopic growths along an acid mine drainage.</title>
        <authorList>
            <person name="Mendez-Garcia C."/>
            <person name="Mesa V."/>
            <person name="Sprenger R.R."/>
            <person name="Richter M."/>
            <person name="Diez M.S."/>
            <person name="Solano J."/>
            <person name="Bargiela R."/>
            <person name="Golyshina O.V."/>
            <person name="Manteca A."/>
            <person name="Ramos J.L."/>
            <person name="Gallego J.R."/>
            <person name="Llorente I."/>
            <person name="Martins Dos Santos V.A."/>
            <person name="Jensen O.N."/>
            <person name="Pelaez A.I."/>
            <person name="Sanchez J."/>
            <person name="Ferrer M."/>
        </authorList>
    </citation>
    <scope>NUCLEOTIDE SEQUENCE</scope>
</reference>
<organism evidence="2">
    <name type="scientific">mine drainage metagenome</name>
    <dbReference type="NCBI Taxonomy" id="410659"/>
    <lineage>
        <taxon>unclassified sequences</taxon>
        <taxon>metagenomes</taxon>
        <taxon>ecological metagenomes</taxon>
    </lineage>
</organism>
<feature type="domain" description="Transposase InsH N-terminal" evidence="1">
    <location>
        <begin position="23"/>
        <end position="117"/>
    </location>
</feature>
<dbReference type="Pfam" id="PF05598">
    <property type="entry name" value="DUF772"/>
    <property type="match status" value="1"/>
</dbReference>
<dbReference type="InterPro" id="IPR008490">
    <property type="entry name" value="Transposase_InsH_N"/>
</dbReference>
<feature type="non-terminal residue" evidence="2">
    <location>
        <position position="199"/>
    </location>
</feature>
<accession>T0ZB72</accession>
<sequence length="199" mass="22789">MGDAPEPNFRRYDPHQNLLLPPNLDEWLPEGHLARFIGELVDDKIDLTSFTEGYDNATGGRLAFHPALLLKLWLYGYSVGTPTSRKVARATFDDLAFRWLAADQHPSYSTLARFRERNLGHFHALFLQVLKLCQEADLIGGTRMALDGTKVKASASKHRAMSHGKMLEKEKQLDEELRQSIEEYFRKVAENDAEEDRKF</sequence>
<gene>
    <name evidence="2" type="ORF">B1B_13137</name>
</gene>
<name>T0ZB72_9ZZZZ</name>
<dbReference type="PANTHER" id="PTHR33408:SF2">
    <property type="entry name" value="TRANSPOSASE DDE DOMAIN-CONTAINING PROTEIN"/>
    <property type="match status" value="1"/>
</dbReference>
<dbReference type="PANTHER" id="PTHR33408">
    <property type="entry name" value="TRANSPOSASE"/>
    <property type="match status" value="1"/>
</dbReference>
<dbReference type="EMBL" id="AUZY01008641">
    <property type="protein sequence ID" value="EQD45251.1"/>
    <property type="molecule type" value="Genomic_DNA"/>
</dbReference>
<proteinExistence type="predicted"/>
<dbReference type="AlphaFoldDB" id="T0ZB72"/>